<accession>T1JYN5</accession>
<dbReference type="EnsemblMetazoa" id="tetur03g01000.1">
    <property type="protein sequence ID" value="tetur03g01000.1"/>
    <property type="gene ID" value="tetur03g01000"/>
</dbReference>
<dbReference type="InterPro" id="IPR037380">
    <property type="entry name" value="DALRD3"/>
</dbReference>
<dbReference type="GO" id="GO:0005524">
    <property type="term" value="F:ATP binding"/>
    <property type="evidence" value="ECO:0007669"/>
    <property type="project" value="InterPro"/>
</dbReference>
<dbReference type="GO" id="GO:0106217">
    <property type="term" value="P:tRNA C3-cytosine methylation"/>
    <property type="evidence" value="ECO:0007669"/>
    <property type="project" value="TreeGrafter"/>
</dbReference>
<dbReference type="SMART" id="SM00836">
    <property type="entry name" value="DALR_1"/>
    <property type="match status" value="1"/>
</dbReference>
<dbReference type="STRING" id="32264.T1JYN5"/>
<dbReference type="OMA" id="NDWKIGE"/>
<dbReference type="Proteomes" id="UP000015104">
    <property type="component" value="Unassembled WGS sequence"/>
</dbReference>
<dbReference type="GO" id="GO:0006420">
    <property type="term" value="P:arginyl-tRNA aminoacylation"/>
    <property type="evidence" value="ECO:0007669"/>
    <property type="project" value="InterPro"/>
</dbReference>
<keyword evidence="3" id="KW-1185">Reference proteome</keyword>
<sequence length="464" mass="52940">MSIIKLKNDLISNLLLATSTLGLPGNPQLTDYIGSSIVSDGFKGKNDVTLNLSNPVFSCWHNDLEPIGSHIVEQSKSWELPLSDFKVSGKSILFNINRDVAIPLLLREEFVIQNDSGYQSTILLNTEKNSFKELTRLRFKYIEETLVSLIEATGGKTSIRRANYLETTDQPTNDPLFDRKEPLAIDITQHKANIPFDLDETQFSIEPGSRLMNLMLLFNESIVPEDLKSDTCRIIILIHINDWKIGEKAITSWSILNSCISKLSQISFIPIADITSDLSLTEIKDHWRSVIKKQSETECMDQQGDCLIETCLRYIITSISPKVFHKLDLHKYKEALFIQYNYARLVGITNKFNQLATPLPLTDVNLNLLKSNHEWNLIYNFIAKYPVLLSEVLKPNPIAIHKIPYFINTFVNCISIYYNFTRVITEINEKSLPLANARIVMINKIRSVLHQVLSLIKIEPVQQM</sequence>
<dbReference type="PANTHER" id="PTHR16043">
    <property type="entry name" value="DALRD3 PROTEIN"/>
    <property type="match status" value="1"/>
</dbReference>
<dbReference type="AlphaFoldDB" id="T1JYN5"/>
<protein>
    <recommendedName>
        <fullName evidence="1">DALR anticodon binding domain-containing protein</fullName>
    </recommendedName>
</protein>
<dbReference type="InterPro" id="IPR008909">
    <property type="entry name" value="DALR_anticod-bd"/>
</dbReference>
<evidence type="ECO:0000313" key="3">
    <source>
        <dbReference type="Proteomes" id="UP000015104"/>
    </source>
</evidence>
<dbReference type="eggNOG" id="KOG1195">
    <property type="taxonomic scope" value="Eukaryota"/>
</dbReference>
<organism evidence="2 3">
    <name type="scientific">Tetranychus urticae</name>
    <name type="common">Two-spotted spider mite</name>
    <dbReference type="NCBI Taxonomy" id="32264"/>
    <lineage>
        <taxon>Eukaryota</taxon>
        <taxon>Metazoa</taxon>
        <taxon>Ecdysozoa</taxon>
        <taxon>Arthropoda</taxon>
        <taxon>Chelicerata</taxon>
        <taxon>Arachnida</taxon>
        <taxon>Acari</taxon>
        <taxon>Acariformes</taxon>
        <taxon>Trombidiformes</taxon>
        <taxon>Prostigmata</taxon>
        <taxon>Eleutherengona</taxon>
        <taxon>Raphignathae</taxon>
        <taxon>Tetranychoidea</taxon>
        <taxon>Tetranychidae</taxon>
        <taxon>Tetranychus</taxon>
    </lineage>
</organism>
<reference evidence="3" key="1">
    <citation type="submission" date="2011-08" db="EMBL/GenBank/DDBJ databases">
        <authorList>
            <person name="Rombauts S."/>
        </authorList>
    </citation>
    <scope>NUCLEOTIDE SEQUENCE</scope>
    <source>
        <strain evidence="3">London</strain>
    </source>
</reference>
<feature type="domain" description="DALR anticodon binding" evidence="1">
    <location>
        <begin position="338"/>
        <end position="464"/>
    </location>
</feature>
<dbReference type="KEGG" id="tut:107359243"/>
<dbReference type="Pfam" id="PF05746">
    <property type="entry name" value="DALR_1"/>
    <property type="match status" value="1"/>
</dbReference>
<reference evidence="2" key="2">
    <citation type="submission" date="2015-06" db="UniProtKB">
        <authorList>
            <consortium name="EnsemblMetazoa"/>
        </authorList>
    </citation>
    <scope>IDENTIFICATION</scope>
</reference>
<dbReference type="EMBL" id="CAEY01001108">
    <property type="status" value="NOT_ANNOTATED_CDS"/>
    <property type="molecule type" value="Genomic_DNA"/>
</dbReference>
<dbReference type="InterPro" id="IPR009080">
    <property type="entry name" value="tRNAsynth_Ia_anticodon-bd"/>
</dbReference>
<dbReference type="SUPFAM" id="SSF47323">
    <property type="entry name" value="Anticodon-binding domain of a subclass of class I aminoacyl-tRNA synthetases"/>
    <property type="match status" value="1"/>
</dbReference>
<dbReference type="PANTHER" id="PTHR16043:SF1">
    <property type="entry name" value="DALR ANTICODON-BINDING DOMAIN-CONTAINING PROTEIN 3"/>
    <property type="match status" value="1"/>
</dbReference>
<evidence type="ECO:0000313" key="2">
    <source>
        <dbReference type="EnsemblMetazoa" id="tetur03g01000.1"/>
    </source>
</evidence>
<dbReference type="GO" id="GO:0004814">
    <property type="term" value="F:arginine-tRNA ligase activity"/>
    <property type="evidence" value="ECO:0007669"/>
    <property type="project" value="InterPro"/>
</dbReference>
<dbReference type="Gene3D" id="1.10.730.10">
    <property type="entry name" value="Isoleucyl-tRNA Synthetase, Domain 1"/>
    <property type="match status" value="1"/>
</dbReference>
<dbReference type="OrthoDB" id="9990834at2759"/>
<dbReference type="GO" id="GO:0000049">
    <property type="term" value="F:tRNA binding"/>
    <property type="evidence" value="ECO:0007669"/>
    <property type="project" value="TreeGrafter"/>
</dbReference>
<proteinExistence type="predicted"/>
<dbReference type="HOGENOM" id="CLU_589679_0_0_1"/>
<gene>
    <name evidence="2" type="primary">107359243</name>
</gene>
<evidence type="ECO:0000259" key="1">
    <source>
        <dbReference type="SMART" id="SM00836"/>
    </source>
</evidence>
<name>T1JYN5_TETUR</name>